<dbReference type="SUPFAM" id="SSF55797">
    <property type="entry name" value="PR-1-like"/>
    <property type="match status" value="1"/>
</dbReference>
<dbReference type="Gene3D" id="3.40.33.10">
    <property type="entry name" value="CAP"/>
    <property type="match status" value="1"/>
</dbReference>
<keyword evidence="1" id="KW-0472">Membrane</keyword>
<keyword evidence="4" id="KW-1185">Reference proteome</keyword>
<proteinExistence type="predicted"/>
<dbReference type="InterPro" id="IPR035940">
    <property type="entry name" value="CAP_sf"/>
</dbReference>
<dbReference type="STRING" id="53326.A0A016WL58"/>
<accession>A0A016WL58</accession>
<dbReference type="OrthoDB" id="5876828at2759"/>
<dbReference type="Pfam" id="PF00188">
    <property type="entry name" value="CAP"/>
    <property type="match status" value="1"/>
</dbReference>
<feature type="transmembrane region" description="Helical" evidence="1">
    <location>
        <begin position="21"/>
        <end position="40"/>
    </location>
</feature>
<evidence type="ECO:0000313" key="4">
    <source>
        <dbReference type="Proteomes" id="UP000024635"/>
    </source>
</evidence>
<name>A0A016WL58_9BILA</name>
<dbReference type="EMBL" id="JARK01000233">
    <property type="protein sequence ID" value="EYC40002.1"/>
    <property type="molecule type" value="Genomic_DNA"/>
</dbReference>
<dbReference type="Proteomes" id="UP000024635">
    <property type="component" value="Unassembled WGS sequence"/>
</dbReference>
<feature type="domain" description="SCP" evidence="2">
    <location>
        <begin position="55"/>
        <end position="199"/>
    </location>
</feature>
<dbReference type="AlphaFoldDB" id="A0A016WL58"/>
<sequence length="199" mass="22298">MREEDPYKMTAEIRLLQTTAMLPRLLVFVAVATSVINAAVPAGGYQCWNFASTDEIRYDYLSTVNNLRKTIAKGTATCKDNKICPQGKNIYRLDWDCMIEMEAQKAVDQCKESPDLPKELSALVKKVPMTTCNPKPLFKQTVKDWWNVVLDVELGNPPKLSDQKLASFAKLAHGKATRIGCAQKNCNGDLYVACMLYPE</sequence>
<evidence type="ECO:0000256" key="1">
    <source>
        <dbReference type="SAM" id="Phobius"/>
    </source>
</evidence>
<gene>
    <name evidence="3" type="primary">Acey_s0633.g895</name>
    <name evidence="3" type="synonym">ASP-s0633.g895</name>
    <name evidence="3" type="ORF">Y032_0633g895</name>
</gene>
<evidence type="ECO:0000313" key="3">
    <source>
        <dbReference type="EMBL" id="EYC40002.1"/>
    </source>
</evidence>
<organism evidence="3 4">
    <name type="scientific">Ancylostoma ceylanicum</name>
    <dbReference type="NCBI Taxonomy" id="53326"/>
    <lineage>
        <taxon>Eukaryota</taxon>
        <taxon>Metazoa</taxon>
        <taxon>Ecdysozoa</taxon>
        <taxon>Nematoda</taxon>
        <taxon>Chromadorea</taxon>
        <taxon>Rhabditida</taxon>
        <taxon>Rhabditina</taxon>
        <taxon>Rhabditomorpha</taxon>
        <taxon>Strongyloidea</taxon>
        <taxon>Ancylostomatidae</taxon>
        <taxon>Ancylostomatinae</taxon>
        <taxon>Ancylostoma</taxon>
    </lineage>
</organism>
<comment type="caution">
    <text evidence="3">The sequence shown here is derived from an EMBL/GenBank/DDBJ whole genome shotgun (WGS) entry which is preliminary data.</text>
</comment>
<dbReference type="CDD" id="cd05380">
    <property type="entry name" value="CAP_euk"/>
    <property type="match status" value="1"/>
</dbReference>
<dbReference type="SMART" id="SM00198">
    <property type="entry name" value="SCP"/>
    <property type="match status" value="1"/>
</dbReference>
<keyword evidence="1" id="KW-1133">Transmembrane helix</keyword>
<protein>
    <recommendedName>
        <fullName evidence="2">SCP domain-containing protein</fullName>
    </recommendedName>
</protein>
<keyword evidence="1" id="KW-0812">Transmembrane</keyword>
<dbReference type="InterPro" id="IPR014044">
    <property type="entry name" value="CAP_dom"/>
</dbReference>
<evidence type="ECO:0000259" key="2">
    <source>
        <dbReference type="SMART" id="SM00198"/>
    </source>
</evidence>
<reference evidence="4" key="1">
    <citation type="journal article" date="2015" name="Nat. Genet.">
        <title>The genome and transcriptome of the zoonotic hookworm Ancylostoma ceylanicum identify infection-specific gene families.</title>
        <authorList>
            <person name="Schwarz E.M."/>
            <person name="Hu Y."/>
            <person name="Antoshechkin I."/>
            <person name="Miller M.M."/>
            <person name="Sternberg P.W."/>
            <person name="Aroian R.V."/>
        </authorList>
    </citation>
    <scope>NUCLEOTIDE SEQUENCE</scope>
    <source>
        <strain evidence="4">HY135</strain>
    </source>
</reference>